<dbReference type="PRINTS" id="PR00326">
    <property type="entry name" value="GTP1OBG"/>
</dbReference>
<dbReference type="OMA" id="RTQGFNH"/>
<comment type="similarity">
    <text evidence="7">Belongs to the TRAFAC class YlqF/YawG GTPase family. NOG2 subfamily.</text>
</comment>
<dbReference type="InterPro" id="IPR024929">
    <property type="entry name" value="GNL2_CP_dom"/>
</dbReference>
<feature type="compositionally biased region" description="Polar residues" evidence="8">
    <location>
        <begin position="16"/>
        <end position="25"/>
    </location>
</feature>
<dbReference type="Gene3D" id="3.40.50.300">
    <property type="entry name" value="P-loop containing nucleotide triphosphate hydrolases"/>
    <property type="match status" value="1"/>
</dbReference>
<evidence type="ECO:0000256" key="6">
    <source>
        <dbReference type="ARBA" id="ARBA00065814"/>
    </source>
</evidence>
<dbReference type="InterPro" id="IPR050755">
    <property type="entry name" value="TRAFAC_YlqF/YawG_RiboMat"/>
</dbReference>
<keyword evidence="11" id="KW-1185">Reference proteome</keyword>
<dbReference type="InParanoid" id="B3S265"/>
<dbReference type="OrthoDB" id="444945at2759"/>
<dbReference type="RefSeq" id="XP_002114289.1">
    <property type="nucleotide sequence ID" value="XM_002114253.1"/>
</dbReference>
<protein>
    <recommendedName>
        <fullName evidence="7">Nucleolar GTP-binding protein 2</fullName>
    </recommendedName>
</protein>
<evidence type="ECO:0000313" key="11">
    <source>
        <dbReference type="Proteomes" id="UP000009022"/>
    </source>
</evidence>
<dbReference type="GO" id="GO:0005730">
    <property type="term" value="C:nucleolus"/>
    <property type="evidence" value="ECO:0000318"/>
    <property type="project" value="GO_Central"/>
</dbReference>
<dbReference type="FunFam" id="3.40.50.300:FF:000559">
    <property type="entry name" value="Nuclear/nucleolar GTPase 2"/>
    <property type="match status" value="1"/>
</dbReference>
<dbReference type="EMBL" id="DS985247">
    <property type="protein sequence ID" value="EDV23379.1"/>
    <property type="molecule type" value="Genomic_DNA"/>
</dbReference>
<dbReference type="eggNOG" id="KOG2423">
    <property type="taxonomic scope" value="Eukaryota"/>
</dbReference>
<dbReference type="PANTHER" id="PTHR11089:SF9">
    <property type="entry name" value="NUCLEOLAR GTP-BINDING PROTEIN 2"/>
    <property type="match status" value="1"/>
</dbReference>
<dbReference type="InterPro" id="IPR027417">
    <property type="entry name" value="P-loop_NTPase"/>
</dbReference>
<dbReference type="SUPFAM" id="SSF52540">
    <property type="entry name" value="P-loop containing nucleoside triphosphate hydrolases"/>
    <property type="match status" value="1"/>
</dbReference>
<dbReference type="Proteomes" id="UP000009022">
    <property type="component" value="Unassembled WGS sequence"/>
</dbReference>
<dbReference type="KEGG" id="tad:TRIADDRAFT_27600"/>
<dbReference type="CTD" id="6755183"/>
<evidence type="ECO:0000259" key="9">
    <source>
        <dbReference type="PROSITE" id="PS51721"/>
    </source>
</evidence>
<dbReference type="GO" id="GO:0005525">
    <property type="term" value="F:GTP binding"/>
    <property type="evidence" value="ECO:0007669"/>
    <property type="project" value="UniProtKB-KW"/>
</dbReference>
<accession>B3S265</accession>
<evidence type="ECO:0000256" key="7">
    <source>
        <dbReference type="RuleBase" id="RU364023"/>
    </source>
</evidence>
<dbReference type="FunFam" id="1.10.1580.10:FF:000001">
    <property type="entry name" value="Nucleolar GTP-binding protein 2"/>
    <property type="match status" value="1"/>
</dbReference>
<dbReference type="STRING" id="10228.B3S265"/>
<keyword evidence="3 7" id="KW-0342">GTP-binding</keyword>
<proteinExistence type="inferred from homology"/>
<dbReference type="PhylomeDB" id="B3S265"/>
<dbReference type="PROSITE" id="PS51721">
    <property type="entry name" value="G_CP"/>
    <property type="match status" value="1"/>
</dbReference>
<dbReference type="PANTHER" id="PTHR11089">
    <property type="entry name" value="GTP-BINDING PROTEIN-RELATED"/>
    <property type="match status" value="1"/>
</dbReference>
<dbReference type="InterPro" id="IPR023179">
    <property type="entry name" value="GTP-bd_ortho_bundle_sf"/>
</dbReference>
<reference evidence="10 11" key="1">
    <citation type="journal article" date="2008" name="Nature">
        <title>The Trichoplax genome and the nature of placozoans.</title>
        <authorList>
            <person name="Srivastava M."/>
            <person name="Begovic E."/>
            <person name="Chapman J."/>
            <person name="Putnam N.H."/>
            <person name="Hellsten U."/>
            <person name="Kawashima T."/>
            <person name="Kuo A."/>
            <person name="Mitros T."/>
            <person name="Salamov A."/>
            <person name="Carpenter M.L."/>
            <person name="Signorovitch A.Y."/>
            <person name="Moreno M.A."/>
            <person name="Kamm K."/>
            <person name="Grimwood J."/>
            <person name="Schmutz J."/>
            <person name="Shapiro H."/>
            <person name="Grigoriev I.V."/>
            <person name="Buss L.W."/>
            <person name="Schierwater B."/>
            <person name="Dellaporta S.L."/>
            <person name="Rokhsar D.S."/>
        </authorList>
    </citation>
    <scope>NUCLEOTIDE SEQUENCE [LARGE SCALE GENOMIC DNA]</scope>
    <source>
        <strain evidence="10 11">Grell-BS-1999</strain>
    </source>
</reference>
<gene>
    <name evidence="10" type="ORF">TRIADDRAFT_27600</name>
</gene>
<feature type="domain" description="CP-type G" evidence="9">
    <location>
        <begin position="215"/>
        <end position="376"/>
    </location>
</feature>
<dbReference type="GeneID" id="6755183"/>
<dbReference type="AlphaFoldDB" id="B3S265"/>
<keyword evidence="2 7" id="KW-0547">Nucleotide-binding</keyword>
<dbReference type="HOGENOM" id="CLU_011106_4_1_1"/>
<feature type="compositionally biased region" description="Basic and acidic residues" evidence="8">
    <location>
        <begin position="518"/>
        <end position="533"/>
    </location>
</feature>
<dbReference type="InterPro" id="IPR006073">
    <property type="entry name" value="GTP-bd"/>
</dbReference>
<organism evidence="10 11">
    <name type="scientific">Trichoplax adhaerens</name>
    <name type="common">Trichoplax reptans</name>
    <dbReference type="NCBI Taxonomy" id="10228"/>
    <lineage>
        <taxon>Eukaryota</taxon>
        <taxon>Metazoa</taxon>
        <taxon>Placozoa</taxon>
        <taxon>Uniplacotomia</taxon>
        <taxon>Trichoplacea</taxon>
        <taxon>Trichoplacidae</taxon>
        <taxon>Trichoplax</taxon>
    </lineage>
</organism>
<evidence type="ECO:0000256" key="4">
    <source>
        <dbReference type="ARBA" id="ARBA00023242"/>
    </source>
</evidence>
<sequence length="617" mass="69329">MGNRKRSKKSGGDATFNKSTASTNPDRPKPAAGSRMRDKATVKRLNMYRDTGRSRRNSSGKIVKRAAFQSYAESGSVARIEPNRKWFGNTKVIAQNALQKFQAEMGKVSKDPFQVILRQSKLPMSLLRESTKQKNRAHILDVESFENTFGPKARRKKPSIQSEDLQARFNKIAYTILPKHYYDANQDKDLERATPDTKDETQEMIFTAGQSKRIWNELYKVIDSSDVIAEVLDARDPMGTRCKNVENYLAKEKPHKNLIFILNKCDLVPTWATSRWVGILSKEKPTVAFHASMTNPFGKGSLINVLRQFGKLHKDKKQISVGFIGYPNVGKSSVINALRAKKVCSVAPIAGETKVWQYITLMKRIFLIDCPGVVYPADDSETDIILKGVVRVEKVKEPSQYIQAVLDRVKPEYILNTYKIQPWNDAVHFLEQIAKKAGKLLKGGECDLNSVARMILNDWQRGKLPYFVSPPKLDDEQVTETKEAIPSDKIISTDNSEGVLTLKDTTLESMENNLEVCPSDKEDNDLKTDEKSETSSTLSDGDDDTELSGDVHLNTDLSSNKSINDPLDADISNVKRPTSTYEVYSKNNVICVVAKGDSPEADIRDDEYTTSSEYDSN</sequence>
<evidence type="ECO:0000256" key="5">
    <source>
        <dbReference type="ARBA" id="ARBA00054763"/>
    </source>
</evidence>
<feature type="region of interest" description="Disordered" evidence="8">
    <location>
        <begin position="595"/>
        <end position="617"/>
    </location>
</feature>
<evidence type="ECO:0000256" key="8">
    <source>
        <dbReference type="SAM" id="MobiDB-lite"/>
    </source>
</evidence>
<feature type="region of interest" description="Disordered" evidence="8">
    <location>
        <begin position="515"/>
        <end position="573"/>
    </location>
</feature>
<dbReference type="CDD" id="cd01858">
    <property type="entry name" value="NGP_1"/>
    <property type="match status" value="1"/>
</dbReference>
<dbReference type="Pfam" id="PF01926">
    <property type="entry name" value="MMR_HSR1"/>
    <property type="match status" value="1"/>
</dbReference>
<dbReference type="InterPro" id="IPR030378">
    <property type="entry name" value="G_CP_dom"/>
</dbReference>
<evidence type="ECO:0000256" key="2">
    <source>
        <dbReference type="ARBA" id="ARBA00022741"/>
    </source>
</evidence>
<name>B3S265_TRIAD</name>
<feature type="region of interest" description="Disordered" evidence="8">
    <location>
        <begin position="1"/>
        <end position="61"/>
    </location>
</feature>
<dbReference type="InterPro" id="IPR012971">
    <property type="entry name" value="NOG2_N_dom"/>
</dbReference>
<evidence type="ECO:0000256" key="1">
    <source>
        <dbReference type="ARBA" id="ARBA00004604"/>
    </source>
</evidence>
<comment type="function">
    <text evidence="5">GTPase that associates with pre-60S ribosomal subunits in the nucleolus and is required for their nuclear export and maturation. May promote cell proliferation possibly by increasing p53/TP53 protein levels, and consequently those of its downstream product CDKN1A/p21, and decreasing RPL23A protein levels.</text>
</comment>
<comment type="subcellular location">
    <subcellularLocation>
        <location evidence="1 7">Nucleus</location>
        <location evidence="1 7">Nucleolus</location>
    </subcellularLocation>
</comment>
<comment type="subunit">
    <text evidence="6">Interacts with LYAR and RPL23A. Interacts with the nuclear importin-beta receptor and, at a lower extent, with importin-alpha.</text>
</comment>
<keyword evidence="4 7" id="KW-0539">Nucleus</keyword>
<dbReference type="Pfam" id="PF08153">
    <property type="entry name" value="NGP1NT"/>
    <property type="match status" value="1"/>
</dbReference>
<dbReference type="FunCoup" id="B3S265">
    <property type="interactions" value="1345"/>
</dbReference>
<evidence type="ECO:0000313" key="10">
    <source>
        <dbReference type="EMBL" id="EDV23379.1"/>
    </source>
</evidence>
<dbReference type="Gene3D" id="1.10.1580.10">
    <property type="match status" value="1"/>
</dbReference>
<evidence type="ECO:0000256" key="3">
    <source>
        <dbReference type="ARBA" id="ARBA00023134"/>
    </source>
</evidence>